<accession>A0A7Y4NYZ6</accession>
<dbReference type="Proteomes" id="UP000534306">
    <property type="component" value="Unassembled WGS sequence"/>
</dbReference>
<evidence type="ECO:0000313" key="8">
    <source>
        <dbReference type="Proteomes" id="UP000553957"/>
    </source>
</evidence>
<dbReference type="EMBL" id="JABJRC010000002">
    <property type="protein sequence ID" value="NOL40323.1"/>
    <property type="molecule type" value="Genomic_DNA"/>
</dbReference>
<dbReference type="SUPFAM" id="SSF69593">
    <property type="entry name" value="Glycerol-3-phosphate (1)-acyltransferase"/>
    <property type="match status" value="1"/>
</dbReference>
<comment type="caution">
    <text evidence="6">The sequence shown here is derived from an EMBL/GenBank/DDBJ whole genome shotgun (WGS) entry which is preliminary data.</text>
</comment>
<dbReference type="EC" id="2.3.1.51" evidence="5"/>
<dbReference type="Proteomes" id="UP000553957">
    <property type="component" value="Unassembled WGS sequence"/>
</dbReference>
<dbReference type="RefSeq" id="WP_171672765.1">
    <property type="nucleotide sequence ID" value="NZ_BAAAGT010000002.1"/>
</dbReference>
<feature type="domain" description="Phospholipid/glycerol acyltransferase" evidence="4">
    <location>
        <begin position="65"/>
        <end position="182"/>
    </location>
</feature>
<proteinExistence type="predicted"/>
<dbReference type="PANTHER" id="PTHR10434">
    <property type="entry name" value="1-ACYL-SN-GLYCEROL-3-PHOSPHATE ACYLTRANSFERASE"/>
    <property type="match status" value="1"/>
</dbReference>
<evidence type="ECO:0000313" key="5">
    <source>
        <dbReference type="EMBL" id="MBB6569852.1"/>
    </source>
</evidence>
<sequence length="239" mass="25544">MSAERATGEAAPAADRTGRPAVPRWQRSKVAAAARFVLQRGALRPLVRSLVRLETVGDVPARGPYVVVANHSSHLDTALLVTHLPRRLVRRLAVGAAADYFFASRRRSLVTGLVFSTFPVDRGKERPKRGLSGRLLDAGFSLLVFPEGTRSRDGLMGDFRPGAAALCVAKGVPCLPVGITGAYDAMPRGRSWPRPGRPPVRVVFGAPLTPRPGEPVAVFADRMHAAVAALHQQGVRNAG</sequence>
<evidence type="ECO:0000256" key="2">
    <source>
        <dbReference type="ARBA" id="ARBA00023315"/>
    </source>
</evidence>
<protein>
    <submittedName>
        <fullName evidence="6">1-acyl-sn-glycerol-3-phosphate acyltransferase</fullName>
        <ecNumber evidence="5">2.3.1.51</ecNumber>
    </submittedName>
</protein>
<dbReference type="Pfam" id="PF01553">
    <property type="entry name" value="Acyltransferase"/>
    <property type="match status" value="1"/>
</dbReference>
<dbReference type="CDD" id="cd07989">
    <property type="entry name" value="LPLAT_AGPAT-like"/>
    <property type="match status" value="1"/>
</dbReference>
<reference evidence="5 8" key="2">
    <citation type="submission" date="2020-08" db="EMBL/GenBank/DDBJ databases">
        <title>Sequencing the genomes of 1000 actinobacteria strains.</title>
        <authorList>
            <person name="Klenk H.-P."/>
        </authorList>
    </citation>
    <scope>NUCLEOTIDE SEQUENCE [LARGE SCALE GENOMIC DNA]</scope>
    <source>
        <strain evidence="5 8">DSM 15626</strain>
    </source>
</reference>
<evidence type="ECO:0000256" key="1">
    <source>
        <dbReference type="ARBA" id="ARBA00022679"/>
    </source>
</evidence>
<dbReference type="InterPro" id="IPR002123">
    <property type="entry name" value="Plipid/glycerol_acylTrfase"/>
</dbReference>
<gene>
    <name evidence="5" type="ORF">HNR71_005489</name>
    <name evidence="6" type="ORF">HPO96_08710</name>
</gene>
<dbReference type="PANTHER" id="PTHR10434:SF11">
    <property type="entry name" value="1-ACYL-SN-GLYCEROL-3-PHOSPHATE ACYLTRANSFERASE"/>
    <property type="match status" value="1"/>
</dbReference>
<keyword evidence="2 6" id="KW-0012">Acyltransferase</keyword>
<dbReference type="SMART" id="SM00563">
    <property type="entry name" value="PlsC"/>
    <property type="match status" value="1"/>
</dbReference>
<evidence type="ECO:0000313" key="6">
    <source>
        <dbReference type="EMBL" id="NOL40323.1"/>
    </source>
</evidence>
<dbReference type="EMBL" id="JACHKF010000001">
    <property type="protein sequence ID" value="MBB6569852.1"/>
    <property type="molecule type" value="Genomic_DNA"/>
</dbReference>
<dbReference type="AlphaFoldDB" id="A0A7Y4NYZ6"/>
<keyword evidence="1 6" id="KW-0808">Transferase</keyword>
<evidence type="ECO:0000256" key="3">
    <source>
        <dbReference type="SAM" id="MobiDB-lite"/>
    </source>
</evidence>
<evidence type="ECO:0000313" key="7">
    <source>
        <dbReference type="Proteomes" id="UP000534306"/>
    </source>
</evidence>
<dbReference type="GO" id="GO:0006654">
    <property type="term" value="P:phosphatidic acid biosynthetic process"/>
    <property type="evidence" value="ECO:0007669"/>
    <property type="project" value="TreeGrafter"/>
</dbReference>
<feature type="region of interest" description="Disordered" evidence="3">
    <location>
        <begin position="1"/>
        <end position="23"/>
    </location>
</feature>
<feature type="compositionally biased region" description="Low complexity" evidence="3">
    <location>
        <begin position="1"/>
        <end position="15"/>
    </location>
</feature>
<keyword evidence="7" id="KW-1185">Reference proteome</keyword>
<reference evidence="6 7" key="1">
    <citation type="submission" date="2020-05" db="EMBL/GenBank/DDBJ databases">
        <title>Genome sequence of Kribbella sandramycini ATCC 39419.</title>
        <authorList>
            <person name="Maclea K.S."/>
            <person name="Fair J.L."/>
        </authorList>
    </citation>
    <scope>NUCLEOTIDE SEQUENCE [LARGE SCALE GENOMIC DNA]</scope>
    <source>
        <strain evidence="6 7">ATCC 39419</strain>
    </source>
</reference>
<evidence type="ECO:0000259" key="4">
    <source>
        <dbReference type="SMART" id="SM00563"/>
    </source>
</evidence>
<dbReference type="GO" id="GO:0003841">
    <property type="term" value="F:1-acylglycerol-3-phosphate O-acyltransferase activity"/>
    <property type="evidence" value="ECO:0007669"/>
    <property type="project" value="UniProtKB-EC"/>
</dbReference>
<organism evidence="6 7">
    <name type="scientific">Kribbella sandramycini</name>
    <dbReference type="NCBI Taxonomy" id="60450"/>
    <lineage>
        <taxon>Bacteria</taxon>
        <taxon>Bacillati</taxon>
        <taxon>Actinomycetota</taxon>
        <taxon>Actinomycetes</taxon>
        <taxon>Propionibacteriales</taxon>
        <taxon>Kribbellaceae</taxon>
        <taxon>Kribbella</taxon>
    </lineage>
</organism>
<name>A0A7Y4NYZ6_9ACTN</name>